<dbReference type="EMBL" id="LFIW01000316">
    <property type="protein sequence ID" value="KZL87251.1"/>
    <property type="molecule type" value="Genomic_DNA"/>
</dbReference>
<name>A0A162PKD5_COLIC</name>
<comment type="caution">
    <text evidence="3">The sequence shown here is derived from an EMBL/GenBank/DDBJ whole genome shotgun (WGS) entry which is preliminary data.</text>
</comment>
<keyword evidence="1" id="KW-0732">Signal</keyword>
<dbReference type="InterPro" id="IPR058593">
    <property type="entry name" value="ARB_07466-like_C"/>
</dbReference>
<evidence type="ECO:0000259" key="2">
    <source>
        <dbReference type="Pfam" id="PF26571"/>
    </source>
</evidence>
<dbReference type="GO" id="GO:0004180">
    <property type="term" value="F:carboxypeptidase activity"/>
    <property type="evidence" value="ECO:0007669"/>
    <property type="project" value="UniProtKB-KW"/>
</dbReference>
<keyword evidence="3" id="KW-0645">Protease</keyword>
<keyword evidence="3" id="KW-0121">Carboxypeptidase</keyword>
<dbReference type="Pfam" id="PF26571">
    <property type="entry name" value="VldE"/>
    <property type="match status" value="1"/>
</dbReference>
<keyword evidence="4" id="KW-1185">Reference proteome</keyword>
<evidence type="ECO:0000256" key="1">
    <source>
        <dbReference type="SAM" id="SignalP"/>
    </source>
</evidence>
<dbReference type="AlphaFoldDB" id="A0A162PKD5"/>
<sequence>MQLNKILFAVCSATATLAAVNEPCYGPEGKAGVCITASSCTSNGGTTINGACPADPATVKCCYKVPCGATGNCRWTSDCASSSTSGQCPGPSDFKCCQSSANGFGGYRNPPTFHFGGCTKVAMDGAKIITAAFPGRVREVGCKRDSGKTSDHSDGKATDLMCSDITEKSSLSGKEIAEWVMNNRQRLNLKYVIWGQRIWNPKEDLVKPWSSWRPMPDRGNVRENHWDHVHVSYN</sequence>
<dbReference type="Proteomes" id="UP000076584">
    <property type="component" value="Unassembled WGS sequence"/>
</dbReference>
<protein>
    <submittedName>
        <fullName evidence="3">D-alanyl-d-alanine carboxypeptidase</fullName>
    </submittedName>
</protein>
<keyword evidence="3" id="KW-0378">Hydrolase</keyword>
<organism evidence="3 4">
    <name type="scientific">Colletotrichum incanum</name>
    <name type="common">Soybean anthracnose fungus</name>
    <dbReference type="NCBI Taxonomy" id="1573173"/>
    <lineage>
        <taxon>Eukaryota</taxon>
        <taxon>Fungi</taxon>
        <taxon>Dikarya</taxon>
        <taxon>Ascomycota</taxon>
        <taxon>Pezizomycotina</taxon>
        <taxon>Sordariomycetes</taxon>
        <taxon>Hypocreomycetidae</taxon>
        <taxon>Glomerellales</taxon>
        <taxon>Glomerellaceae</taxon>
        <taxon>Colletotrichum</taxon>
        <taxon>Colletotrichum spaethianum species complex</taxon>
    </lineage>
</organism>
<gene>
    <name evidence="3" type="ORF">CI238_12184</name>
</gene>
<proteinExistence type="predicted"/>
<feature type="signal peptide" evidence="1">
    <location>
        <begin position="1"/>
        <end position="18"/>
    </location>
</feature>
<reference evidence="3 4" key="1">
    <citation type="submission" date="2015-06" db="EMBL/GenBank/DDBJ databases">
        <title>Survival trade-offs in plant roots during colonization by closely related pathogenic and mutualistic fungi.</title>
        <authorList>
            <person name="Hacquard S."/>
            <person name="Kracher B."/>
            <person name="Hiruma K."/>
            <person name="Weinman A."/>
            <person name="Muench P."/>
            <person name="Garrido Oter R."/>
            <person name="Ver Loren van Themaat E."/>
            <person name="Dallerey J.-F."/>
            <person name="Damm U."/>
            <person name="Henrissat B."/>
            <person name="Lespinet O."/>
            <person name="Thon M."/>
            <person name="Kemen E."/>
            <person name="McHardy A.C."/>
            <person name="Schulze-Lefert P."/>
            <person name="O'Connell R.J."/>
        </authorList>
    </citation>
    <scope>NUCLEOTIDE SEQUENCE [LARGE SCALE GENOMIC DNA]</scope>
    <source>
        <strain evidence="3 4">MAFF 238704</strain>
    </source>
</reference>
<feature type="chain" id="PRO_5007838740" evidence="1">
    <location>
        <begin position="19"/>
        <end position="234"/>
    </location>
</feature>
<evidence type="ECO:0000313" key="3">
    <source>
        <dbReference type="EMBL" id="KZL87251.1"/>
    </source>
</evidence>
<evidence type="ECO:0000313" key="4">
    <source>
        <dbReference type="Proteomes" id="UP000076584"/>
    </source>
</evidence>
<accession>A0A162PKD5</accession>
<dbReference type="STRING" id="1573173.A0A162PKD5"/>
<feature type="domain" description="ARB-07466-like C-terminal" evidence="2">
    <location>
        <begin position="116"/>
        <end position="226"/>
    </location>
</feature>